<sequence>MLRNFNIRLRLMMSFLLMILLLMCLGLIAISSMKGMRANSKTIEEKVVPAIISLGNINSELMRVRIFTFRLLSDGDKTEKENTLESINKIKESVAGFEEDYEKTLHSERERRLFDQFKEQQNHYYTAQHQVVVLAMKDQKEAIGDLLPNMNHSADDMVQLLKVLVSASHKGADQARLKSVKEYNDSFILIVTIIAAAAAIAVAIALVISKSINKPLQEVVDSAESIAEGDLTQLVTVQGNDELTRLSSAIQAMQGSLREAIVHIGDSSGQLSSAAEELNSVTENSSNSLMLQNNEIQQAAAAITEMSAAVDDVARTAHKASEVSAESTKLAVEGKERVAQTTSVILEMNDEMQVSSRVINQLAEQIASISKILDVIRAIAEQTNLLALNAAIEAARAGEAGRGFAVVADEVRNLAHRTQESTQEIETMVHQVQTSASEAVASMDSTGQKSNQAQIVVAEAVEVLEQITAHIMSITDSSHLVASATEEQSQAAKEIDANLTAISDLAAQTVVGANQTSASAAELTRLAIELNALVLKFKV</sequence>
<dbReference type="InterPro" id="IPR003660">
    <property type="entry name" value="HAMP_dom"/>
</dbReference>
<dbReference type="PRINTS" id="PR00260">
    <property type="entry name" value="CHEMTRNSDUCR"/>
</dbReference>
<dbReference type="Proteomes" id="UP000092544">
    <property type="component" value="Unassembled WGS sequence"/>
</dbReference>
<gene>
    <name evidence="8" type="primary">mcpS_2</name>
    <name evidence="8" type="ORF">MSP8886_01356</name>
</gene>
<evidence type="ECO:0000256" key="4">
    <source>
        <dbReference type="PROSITE-ProRule" id="PRU00284"/>
    </source>
</evidence>
<evidence type="ECO:0000313" key="9">
    <source>
        <dbReference type="Proteomes" id="UP000092544"/>
    </source>
</evidence>
<evidence type="ECO:0000256" key="5">
    <source>
        <dbReference type="SAM" id="Phobius"/>
    </source>
</evidence>
<keyword evidence="5" id="KW-0812">Transmembrane</keyword>
<proteinExistence type="inferred from homology"/>
<dbReference type="SMART" id="SM00304">
    <property type="entry name" value="HAMP"/>
    <property type="match status" value="1"/>
</dbReference>
<feature type="domain" description="HAMP" evidence="7">
    <location>
        <begin position="210"/>
        <end position="262"/>
    </location>
</feature>
<feature type="domain" description="Methyl-accepting transducer" evidence="6">
    <location>
        <begin position="267"/>
        <end position="503"/>
    </location>
</feature>
<name>A0A1A8TBE2_9GAMM</name>
<dbReference type="InterPro" id="IPR024478">
    <property type="entry name" value="HlyB_4HB_MCP"/>
</dbReference>
<dbReference type="PANTHER" id="PTHR32089">
    <property type="entry name" value="METHYL-ACCEPTING CHEMOTAXIS PROTEIN MCPB"/>
    <property type="match status" value="1"/>
</dbReference>
<evidence type="ECO:0000256" key="2">
    <source>
        <dbReference type="ARBA" id="ARBA00023224"/>
    </source>
</evidence>
<dbReference type="SMART" id="SM00283">
    <property type="entry name" value="MA"/>
    <property type="match status" value="1"/>
</dbReference>
<dbReference type="FunFam" id="1.10.287.950:FF:000001">
    <property type="entry name" value="Methyl-accepting chemotaxis sensory transducer"/>
    <property type="match status" value="1"/>
</dbReference>
<feature type="transmembrane region" description="Helical" evidence="5">
    <location>
        <begin position="12"/>
        <end position="31"/>
    </location>
</feature>
<feature type="transmembrane region" description="Helical" evidence="5">
    <location>
        <begin position="186"/>
        <end position="208"/>
    </location>
</feature>
<evidence type="ECO:0000259" key="7">
    <source>
        <dbReference type="PROSITE" id="PS50885"/>
    </source>
</evidence>
<keyword evidence="9" id="KW-1185">Reference proteome</keyword>
<dbReference type="STRING" id="1792290.MSP8886_01356"/>
<comment type="subcellular location">
    <subcellularLocation>
        <location evidence="1">Membrane</location>
    </subcellularLocation>
</comment>
<dbReference type="OrthoDB" id="7054443at2"/>
<dbReference type="Pfam" id="PF00672">
    <property type="entry name" value="HAMP"/>
    <property type="match status" value="1"/>
</dbReference>
<dbReference type="CDD" id="cd11386">
    <property type="entry name" value="MCP_signal"/>
    <property type="match status" value="1"/>
</dbReference>
<dbReference type="GO" id="GO:0016020">
    <property type="term" value="C:membrane"/>
    <property type="evidence" value="ECO:0007669"/>
    <property type="project" value="UniProtKB-SubCell"/>
</dbReference>
<evidence type="ECO:0000256" key="3">
    <source>
        <dbReference type="ARBA" id="ARBA00029447"/>
    </source>
</evidence>
<reference evidence="8 9" key="1">
    <citation type="submission" date="2016-06" db="EMBL/GenBank/DDBJ databases">
        <authorList>
            <person name="Kjaerup R.B."/>
            <person name="Dalgaard T.S."/>
            <person name="Juul-Madsen H.R."/>
        </authorList>
    </citation>
    <scope>NUCLEOTIDE SEQUENCE [LARGE SCALE GENOMIC DNA]</scope>
    <source>
        <strain evidence="8 9">CECT 8886</strain>
    </source>
</reference>
<keyword evidence="2 4" id="KW-0807">Transducer</keyword>
<dbReference type="Pfam" id="PF00015">
    <property type="entry name" value="MCPsignal"/>
    <property type="match status" value="1"/>
</dbReference>
<protein>
    <submittedName>
        <fullName evidence="8">Methyl-accepting chemotaxis protein McpS</fullName>
    </submittedName>
</protein>
<dbReference type="Gene3D" id="1.10.287.950">
    <property type="entry name" value="Methyl-accepting chemotaxis protein"/>
    <property type="match status" value="1"/>
</dbReference>
<organism evidence="8 9">
    <name type="scientific">Marinomonas spartinae</name>
    <dbReference type="NCBI Taxonomy" id="1792290"/>
    <lineage>
        <taxon>Bacteria</taxon>
        <taxon>Pseudomonadati</taxon>
        <taxon>Pseudomonadota</taxon>
        <taxon>Gammaproteobacteria</taxon>
        <taxon>Oceanospirillales</taxon>
        <taxon>Oceanospirillaceae</taxon>
        <taxon>Marinomonas</taxon>
    </lineage>
</organism>
<dbReference type="GO" id="GO:0004888">
    <property type="term" value="F:transmembrane signaling receptor activity"/>
    <property type="evidence" value="ECO:0007669"/>
    <property type="project" value="InterPro"/>
</dbReference>
<dbReference type="GO" id="GO:0006935">
    <property type="term" value="P:chemotaxis"/>
    <property type="evidence" value="ECO:0007669"/>
    <property type="project" value="InterPro"/>
</dbReference>
<dbReference type="EMBL" id="FLOB01000002">
    <property type="protein sequence ID" value="SBS28907.1"/>
    <property type="molecule type" value="Genomic_DNA"/>
</dbReference>
<evidence type="ECO:0000313" key="8">
    <source>
        <dbReference type="EMBL" id="SBS28907.1"/>
    </source>
</evidence>
<comment type="similarity">
    <text evidence="3">Belongs to the methyl-accepting chemotaxis (MCP) protein family.</text>
</comment>
<evidence type="ECO:0000256" key="1">
    <source>
        <dbReference type="ARBA" id="ARBA00004370"/>
    </source>
</evidence>
<dbReference type="Pfam" id="PF12729">
    <property type="entry name" value="4HB_MCP_1"/>
    <property type="match status" value="1"/>
</dbReference>
<dbReference type="InterPro" id="IPR004089">
    <property type="entry name" value="MCPsignal_dom"/>
</dbReference>
<dbReference type="InterPro" id="IPR004090">
    <property type="entry name" value="Chemotax_Me-accpt_rcpt"/>
</dbReference>
<dbReference type="PROSITE" id="PS50885">
    <property type="entry name" value="HAMP"/>
    <property type="match status" value="1"/>
</dbReference>
<keyword evidence="5" id="KW-0472">Membrane</keyword>
<dbReference type="AlphaFoldDB" id="A0A1A8TBE2"/>
<dbReference type="SUPFAM" id="SSF58104">
    <property type="entry name" value="Methyl-accepting chemotaxis protein (MCP) signaling domain"/>
    <property type="match status" value="1"/>
</dbReference>
<dbReference type="CDD" id="cd06225">
    <property type="entry name" value="HAMP"/>
    <property type="match status" value="1"/>
</dbReference>
<dbReference type="GO" id="GO:0007165">
    <property type="term" value="P:signal transduction"/>
    <property type="evidence" value="ECO:0007669"/>
    <property type="project" value="UniProtKB-KW"/>
</dbReference>
<dbReference type="PROSITE" id="PS50111">
    <property type="entry name" value="CHEMOTAXIS_TRANSDUC_2"/>
    <property type="match status" value="1"/>
</dbReference>
<accession>A0A1A8TBE2</accession>
<dbReference type="PANTHER" id="PTHR32089:SF120">
    <property type="entry name" value="METHYL-ACCEPTING CHEMOTAXIS PROTEIN TLPQ"/>
    <property type="match status" value="1"/>
</dbReference>
<keyword evidence="5" id="KW-1133">Transmembrane helix</keyword>
<dbReference type="RefSeq" id="WP_067013986.1">
    <property type="nucleotide sequence ID" value="NZ_FLOB01000002.1"/>
</dbReference>
<evidence type="ECO:0000259" key="6">
    <source>
        <dbReference type="PROSITE" id="PS50111"/>
    </source>
</evidence>